<feature type="domain" description="Exocyst complex component EXOC2/Sec5 N-terminal" evidence="6">
    <location>
        <begin position="52"/>
        <end position="851"/>
    </location>
</feature>
<sequence length="862" mass="96833">MSRRDIDEAAVLKLYGISSLDPQTWEAVDHDVDGPLAGTLTGEDGSMVEEVDPLGLRGRLSGAHELDLRTRTATTLSSKSFDPKVFLSAQHPDASYADLRKGIVNLERAIESRSEAVRILVEDHFDRFVNVKATSDVVYKDMKESFLAQDTDHGTRELREIFKVAAHRSDQVFLPVLENAVKAQKLRSTLGVFEKSKFLFNLPGLLLESINQGKYEQALRDYRRGTFLSTAKSGPLIPGLPSSTSQQREQQQRIFDKIWISVEKIMDDMRGRLDAGLKDSTKTIEEHEKIIEILVELSGTDEPAWTYLEYQHAHIVEQTRTIFQKAQDAAKAALNASADQPSSSSSVSTLQRQLQASPDADEQPIVAATPTDDAWMAVIQMVKRVSEYLSHALPDFWRIGRACMDGKHRTRDSSGAITSSRRSNINTPRQMCLDITKLYVSLLSQFFTLSDISVAESSIRKDTDDPAIPDFVPVGSTVLTACQYAEKLVEEAGDHVGELIGLDIHPEAGQSLKNMLESLRWRMEEVVAATWTRDTKSLHELEDWHLASTKTQHRYLSLVETLQTRVVASSKIIASRKGEKETVPTTFKRRIKDHFVDTMCFIFDGILNAATHPPSEARRGSLARASSRRLLAVRDIDTRLLMTLAKFHQLRSLTLSSLVSKISATLEVDTKRDSDVLVEVLDSMDDMIYRDYVERKTVALVQAVEDGILNAGVDWLNTAKPTEVRPYMHKTILLLVETHSKINDVAPSLVRRIIEALVNEVTKVALSSFEKITQFGTGGMLMATLEIEYFHQSVGQYITSEANDTLSKIYDTISANYRRQKSTDDFHRELESLRKLLGDSRKATGMETLCFKPVLRDKSRER</sequence>
<comment type="function">
    <text evidence="4">Component of the exocyst complex involved in the docking of exocytic vesicles with fusion sites on the plasma membrane.</text>
</comment>
<reference evidence="7 8" key="1">
    <citation type="submission" date="2017-03" db="EMBL/GenBank/DDBJ databases">
        <title>Widespread Adenine N6-methylation of Active Genes in Fungi.</title>
        <authorList>
            <consortium name="DOE Joint Genome Institute"/>
            <person name="Mondo S.J."/>
            <person name="Dannebaum R.O."/>
            <person name="Kuo R.C."/>
            <person name="Louie K.B."/>
            <person name="Bewick A.J."/>
            <person name="Labutti K."/>
            <person name="Haridas S."/>
            <person name="Kuo A."/>
            <person name="Salamov A."/>
            <person name="Ahrendt S.R."/>
            <person name="Lau R."/>
            <person name="Bowen B.P."/>
            <person name="Lipzen A."/>
            <person name="Sullivan W."/>
            <person name="Andreopoulos W.B."/>
            <person name="Clum A."/>
            <person name="Lindquist E."/>
            <person name="Daum C."/>
            <person name="Northen T.R."/>
            <person name="Ramamoorthy G."/>
            <person name="Schmitz R.J."/>
            <person name="Gryganskyi A."/>
            <person name="Culley D."/>
            <person name="Magnuson J."/>
            <person name="James T.Y."/>
            <person name="O'Malley M.A."/>
            <person name="Stajich J.E."/>
            <person name="Spatafora J.W."/>
            <person name="Visel A."/>
            <person name="Grigoriev I.V."/>
        </authorList>
    </citation>
    <scope>NUCLEOTIDE SEQUENCE [LARGE SCALE GENOMIC DNA]</scope>
    <source>
        <strain evidence="7 8">NRRL Y-17943</strain>
    </source>
</reference>
<dbReference type="GeneID" id="33556305"/>
<dbReference type="Proteomes" id="UP000193218">
    <property type="component" value="Unassembled WGS sequence"/>
</dbReference>
<comment type="similarity">
    <text evidence="1 4">Belongs to the SEC5 family.</text>
</comment>
<dbReference type="GO" id="GO:0006887">
    <property type="term" value="P:exocytosis"/>
    <property type="evidence" value="ECO:0007669"/>
    <property type="project" value="UniProtKB-KW"/>
</dbReference>
<evidence type="ECO:0000256" key="5">
    <source>
        <dbReference type="SAM" id="MobiDB-lite"/>
    </source>
</evidence>
<feature type="compositionally biased region" description="Low complexity" evidence="5">
    <location>
        <begin position="334"/>
        <end position="348"/>
    </location>
</feature>
<dbReference type="InterPro" id="IPR039481">
    <property type="entry name" value="EXOC2/Sec5_N_dom"/>
</dbReference>
<evidence type="ECO:0000259" key="6">
    <source>
        <dbReference type="Pfam" id="PF15469"/>
    </source>
</evidence>
<evidence type="ECO:0000313" key="8">
    <source>
        <dbReference type="Proteomes" id="UP000193218"/>
    </source>
</evidence>
<organism evidence="7 8">
    <name type="scientific">Kockovaella imperatae</name>
    <dbReference type="NCBI Taxonomy" id="4999"/>
    <lineage>
        <taxon>Eukaryota</taxon>
        <taxon>Fungi</taxon>
        <taxon>Dikarya</taxon>
        <taxon>Basidiomycota</taxon>
        <taxon>Agaricomycotina</taxon>
        <taxon>Tremellomycetes</taxon>
        <taxon>Tremellales</taxon>
        <taxon>Cuniculitremaceae</taxon>
        <taxon>Kockovaella</taxon>
    </lineage>
</organism>
<gene>
    <name evidence="7" type="ORF">BD324DRAFT_613419</name>
</gene>
<keyword evidence="2 4" id="KW-0813">Transport</keyword>
<comment type="caution">
    <text evidence="7">The sequence shown here is derived from an EMBL/GenBank/DDBJ whole genome shotgun (WGS) entry which is preliminary data.</text>
</comment>
<protein>
    <recommendedName>
        <fullName evidence="4">Exocyst complex component SEC5</fullName>
    </recommendedName>
</protein>
<evidence type="ECO:0000256" key="4">
    <source>
        <dbReference type="RuleBase" id="RU365069"/>
    </source>
</evidence>
<comment type="subunit">
    <text evidence="4">Component of the exocyst complex.</text>
</comment>
<evidence type="ECO:0000256" key="2">
    <source>
        <dbReference type="ARBA" id="ARBA00022448"/>
    </source>
</evidence>
<name>A0A1Y1UT76_9TREE</name>
<feature type="region of interest" description="Disordered" evidence="5">
    <location>
        <begin position="334"/>
        <end position="364"/>
    </location>
</feature>
<evidence type="ECO:0000313" key="7">
    <source>
        <dbReference type="EMBL" id="ORX41152.1"/>
    </source>
</evidence>
<dbReference type="PANTHER" id="PTHR13043">
    <property type="entry name" value="EXOCYST COMPLEX COMPONENT SEC5"/>
    <property type="match status" value="1"/>
</dbReference>
<dbReference type="RefSeq" id="XP_021874831.1">
    <property type="nucleotide sequence ID" value="XM_022014497.1"/>
</dbReference>
<dbReference type="AlphaFoldDB" id="A0A1Y1UT76"/>
<dbReference type="PANTHER" id="PTHR13043:SF1">
    <property type="entry name" value="EXOCYST COMPLEX COMPONENT 2"/>
    <property type="match status" value="1"/>
</dbReference>
<dbReference type="OrthoDB" id="26242at2759"/>
<dbReference type="InterPro" id="IPR029175">
    <property type="entry name" value="EXOC2/Sec5"/>
</dbReference>
<dbReference type="Pfam" id="PF15469">
    <property type="entry name" value="Sec5"/>
    <property type="match status" value="1"/>
</dbReference>
<dbReference type="GO" id="GO:0000145">
    <property type="term" value="C:exocyst"/>
    <property type="evidence" value="ECO:0007669"/>
    <property type="project" value="UniProtKB-UniRule"/>
</dbReference>
<keyword evidence="3 4" id="KW-0268">Exocytosis</keyword>
<proteinExistence type="inferred from homology"/>
<evidence type="ECO:0000256" key="3">
    <source>
        <dbReference type="ARBA" id="ARBA00022483"/>
    </source>
</evidence>
<dbReference type="GO" id="GO:0006893">
    <property type="term" value="P:Golgi to plasma membrane transport"/>
    <property type="evidence" value="ECO:0007669"/>
    <property type="project" value="UniProtKB-UniRule"/>
</dbReference>
<dbReference type="InParanoid" id="A0A1Y1UT76"/>
<dbReference type="STRING" id="4999.A0A1Y1UT76"/>
<dbReference type="EMBL" id="NBSH01000001">
    <property type="protein sequence ID" value="ORX41152.1"/>
    <property type="molecule type" value="Genomic_DNA"/>
</dbReference>
<keyword evidence="8" id="KW-1185">Reference proteome</keyword>
<accession>A0A1Y1UT76</accession>
<dbReference type="GO" id="GO:0015031">
    <property type="term" value="P:protein transport"/>
    <property type="evidence" value="ECO:0007669"/>
    <property type="project" value="UniProtKB-KW"/>
</dbReference>
<keyword evidence="4" id="KW-0653">Protein transport</keyword>
<evidence type="ECO:0000256" key="1">
    <source>
        <dbReference type="ARBA" id="ARBA00010578"/>
    </source>
</evidence>